<proteinExistence type="predicted"/>
<comment type="caution">
    <text evidence="1">The sequence shown here is derived from an EMBL/GenBank/DDBJ whole genome shotgun (WGS) entry which is preliminary data.</text>
</comment>
<protein>
    <submittedName>
        <fullName evidence="1">1490_t:CDS:1</fullName>
    </submittedName>
</protein>
<keyword evidence="2" id="KW-1185">Reference proteome</keyword>
<dbReference type="Proteomes" id="UP000789396">
    <property type="component" value="Unassembled WGS sequence"/>
</dbReference>
<organism evidence="1 2">
    <name type="scientific">Racocetra fulgida</name>
    <dbReference type="NCBI Taxonomy" id="60492"/>
    <lineage>
        <taxon>Eukaryota</taxon>
        <taxon>Fungi</taxon>
        <taxon>Fungi incertae sedis</taxon>
        <taxon>Mucoromycota</taxon>
        <taxon>Glomeromycotina</taxon>
        <taxon>Glomeromycetes</taxon>
        <taxon>Diversisporales</taxon>
        <taxon>Gigasporaceae</taxon>
        <taxon>Racocetra</taxon>
    </lineage>
</organism>
<dbReference type="AlphaFoldDB" id="A0A9N9DFG8"/>
<name>A0A9N9DFG8_9GLOM</name>
<evidence type="ECO:0000313" key="2">
    <source>
        <dbReference type="Proteomes" id="UP000789396"/>
    </source>
</evidence>
<evidence type="ECO:0000313" key="1">
    <source>
        <dbReference type="EMBL" id="CAG8636933.1"/>
    </source>
</evidence>
<sequence>RQAILGVATTELTPGFEFAEKLYSSEDKGIRSSPRSIAMVVDID</sequence>
<gene>
    <name evidence="1" type="ORF">RFULGI_LOCUS7936</name>
</gene>
<accession>A0A9N9DFG8</accession>
<feature type="non-terminal residue" evidence="1">
    <location>
        <position position="44"/>
    </location>
</feature>
<dbReference type="EMBL" id="CAJVPZ010012134">
    <property type="protein sequence ID" value="CAG8636933.1"/>
    <property type="molecule type" value="Genomic_DNA"/>
</dbReference>
<reference evidence="1" key="1">
    <citation type="submission" date="2021-06" db="EMBL/GenBank/DDBJ databases">
        <authorList>
            <person name="Kallberg Y."/>
            <person name="Tangrot J."/>
            <person name="Rosling A."/>
        </authorList>
    </citation>
    <scope>NUCLEOTIDE SEQUENCE</scope>
    <source>
        <strain evidence="1">IN212</strain>
    </source>
</reference>